<keyword evidence="2" id="KW-1185">Reference proteome</keyword>
<protein>
    <submittedName>
        <fullName evidence="1">Uncharacterized protein</fullName>
    </submittedName>
</protein>
<accession>A0ABP6KGR5</accession>
<gene>
    <name evidence="1" type="ORF">GCM10017559_35550</name>
</gene>
<evidence type="ECO:0000313" key="2">
    <source>
        <dbReference type="Proteomes" id="UP001499930"/>
    </source>
</evidence>
<organism evidence="1 2">
    <name type="scientific">Streptosporangium longisporum</name>
    <dbReference type="NCBI Taxonomy" id="46187"/>
    <lineage>
        <taxon>Bacteria</taxon>
        <taxon>Bacillati</taxon>
        <taxon>Actinomycetota</taxon>
        <taxon>Actinomycetes</taxon>
        <taxon>Streptosporangiales</taxon>
        <taxon>Streptosporangiaceae</taxon>
        <taxon>Streptosporangium</taxon>
    </lineage>
</organism>
<name>A0ABP6KGR5_9ACTN</name>
<dbReference type="EMBL" id="BAAAWD010000008">
    <property type="protein sequence ID" value="GAA3009971.1"/>
    <property type="molecule type" value="Genomic_DNA"/>
</dbReference>
<proteinExistence type="predicted"/>
<evidence type="ECO:0000313" key="1">
    <source>
        <dbReference type="EMBL" id="GAA3009971.1"/>
    </source>
</evidence>
<sequence length="78" mass="9051">MLGKWRPTLVGMSVMREELHHLVDQLPEAELRPALELIRGRLGEPESSERDLPFFASFEAPSDLAERHEEILRSEWGR</sequence>
<comment type="caution">
    <text evidence="1">The sequence shown here is derived from an EMBL/GenBank/DDBJ whole genome shotgun (WGS) entry which is preliminary data.</text>
</comment>
<dbReference type="Proteomes" id="UP001499930">
    <property type="component" value="Unassembled WGS sequence"/>
</dbReference>
<reference evidence="2" key="1">
    <citation type="journal article" date="2019" name="Int. J. Syst. Evol. Microbiol.">
        <title>The Global Catalogue of Microorganisms (GCM) 10K type strain sequencing project: providing services to taxonomists for standard genome sequencing and annotation.</title>
        <authorList>
            <consortium name="The Broad Institute Genomics Platform"/>
            <consortium name="The Broad Institute Genome Sequencing Center for Infectious Disease"/>
            <person name="Wu L."/>
            <person name="Ma J."/>
        </authorList>
    </citation>
    <scope>NUCLEOTIDE SEQUENCE [LARGE SCALE GENOMIC DNA]</scope>
    <source>
        <strain evidence="2">JCM 3106</strain>
    </source>
</reference>